<dbReference type="GO" id="GO:0008757">
    <property type="term" value="F:S-adenosylmethionine-dependent methyltransferase activity"/>
    <property type="evidence" value="ECO:0007669"/>
    <property type="project" value="InterPro"/>
</dbReference>
<dbReference type="AlphaFoldDB" id="A0A0C3Q6N7"/>
<keyword evidence="1" id="KW-0472">Membrane</keyword>
<reference evidence="3" key="2">
    <citation type="submission" date="2015-01" db="EMBL/GenBank/DDBJ databases">
        <title>Evolutionary Origins and Diversification of the Mycorrhizal Mutualists.</title>
        <authorList>
            <consortium name="DOE Joint Genome Institute"/>
            <consortium name="Mycorrhizal Genomics Consortium"/>
            <person name="Kohler A."/>
            <person name="Kuo A."/>
            <person name="Nagy L.G."/>
            <person name="Floudas D."/>
            <person name="Copeland A."/>
            <person name="Barry K.W."/>
            <person name="Cichocki N."/>
            <person name="Veneault-Fourrey C."/>
            <person name="LaButti K."/>
            <person name="Lindquist E.A."/>
            <person name="Lipzen A."/>
            <person name="Lundell T."/>
            <person name="Morin E."/>
            <person name="Murat C."/>
            <person name="Riley R."/>
            <person name="Ohm R."/>
            <person name="Sun H."/>
            <person name="Tunlid A."/>
            <person name="Henrissat B."/>
            <person name="Grigoriev I.V."/>
            <person name="Hibbett D.S."/>
            <person name="Martin F."/>
        </authorList>
    </citation>
    <scope>NUCLEOTIDE SEQUENCE [LARGE SCALE GENOMIC DNA]</scope>
    <source>
        <strain evidence="3">MUT 4182</strain>
    </source>
</reference>
<dbReference type="EMBL" id="KN823049">
    <property type="protein sequence ID" value="KIO25075.1"/>
    <property type="molecule type" value="Genomic_DNA"/>
</dbReference>
<dbReference type="PANTHER" id="PTHR12303:SF13">
    <property type="match status" value="1"/>
</dbReference>
<dbReference type="OrthoDB" id="978at2759"/>
<sequence>MAYRIQPTQGAENGATSRFQVLALVIVASSLFVVYGYLLWTKPIAKYRTAGRIRSSLSAKSPTSSEVPYFSSSAAYSLQRAVNSFANFDVLQKQSLDTSLASYHRLSSHHRSLGHRIGYGAKLANIQNANRANSILTRDMARFAEKNLGINLGIVPGSSKETDAMRVREALKHLVRDWSDEGAMERQNTHEPILTVLKKAVPPEDRAKVKVLLPGSGLGRLAWEVSELGFDVTANEFSNFMTLPLRYLLSEHTTEPHQHSVQPWYFALSHTKRSEDLFRAIRFPDVVPQPSPNFRLLDADFYSLTQGGYGFIVTMFFIDTAVNIVQCLEQIHDLLAPGGTWINLGPLLWTSGGVARMELSLEEVLKLAELVGFEVR</sequence>
<feature type="non-terminal residue" evidence="2">
    <location>
        <position position="376"/>
    </location>
</feature>
<dbReference type="HOGENOM" id="CLU_030612_2_1_1"/>
<feature type="transmembrane region" description="Helical" evidence="1">
    <location>
        <begin position="21"/>
        <end position="40"/>
    </location>
</feature>
<dbReference type="InterPro" id="IPR012901">
    <property type="entry name" value="CARME"/>
</dbReference>
<accession>A0A0C3Q6N7</accession>
<keyword evidence="1" id="KW-1133">Transmembrane helix</keyword>
<dbReference type="SUPFAM" id="SSF53335">
    <property type="entry name" value="S-adenosyl-L-methionine-dependent methyltransferases"/>
    <property type="match status" value="1"/>
</dbReference>
<evidence type="ECO:0000256" key="1">
    <source>
        <dbReference type="SAM" id="Phobius"/>
    </source>
</evidence>
<name>A0A0C3Q6N7_9AGAM</name>
<reference evidence="2 3" key="1">
    <citation type="submission" date="2014-04" db="EMBL/GenBank/DDBJ databases">
        <authorList>
            <consortium name="DOE Joint Genome Institute"/>
            <person name="Kuo A."/>
            <person name="Girlanda M."/>
            <person name="Perotto S."/>
            <person name="Kohler A."/>
            <person name="Nagy L.G."/>
            <person name="Floudas D."/>
            <person name="Copeland A."/>
            <person name="Barry K.W."/>
            <person name="Cichocki N."/>
            <person name="Veneault-Fourrey C."/>
            <person name="LaButti K."/>
            <person name="Lindquist E.A."/>
            <person name="Lipzen A."/>
            <person name="Lundell T."/>
            <person name="Morin E."/>
            <person name="Murat C."/>
            <person name="Sun H."/>
            <person name="Tunlid A."/>
            <person name="Henrissat B."/>
            <person name="Grigoriev I.V."/>
            <person name="Hibbett D.S."/>
            <person name="Martin F."/>
            <person name="Nordberg H.P."/>
            <person name="Cantor M.N."/>
            <person name="Hua S.X."/>
        </authorList>
    </citation>
    <scope>NUCLEOTIDE SEQUENCE [LARGE SCALE GENOMIC DNA]</scope>
    <source>
        <strain evidence="2 3">MUT 4182</strain>
    </source>
</reference>
<dbReference type="Pfam" id="PF07942">
    <property type="entry name" value="CARME"/>
    <property type="match status" value="1"/>
</dbReference>
<dbReference type="PANTHER" id="PTHR12303">
    <property type="entry name" value="CARNOSINE N-METHYLTRANSFERASE"/>
    <property type="match status" value="1"/>
</dbReference>
<proteinExistence type="predicted"/>
<gene>
    <name evidence="2" type="ORF">M407DRAFT_76185</name>
</gene>
<keyword evidence="1" id="KW-0812">Transmembrane</keyword>
<dbReference type="SMART" id="SM01296">
    <property type="entry name" value="N2227"/>
    <property type="match status" value="1"/>
</dbReference>
<dbReference type="Proteomes" id="UP000054248">
    <property type="component" value="Unassembled WGS sequence"/>
</dbReference>
<dbReference type="STRING" id="1051891.A0A0C3Q6N7"/>
<dbReference type="InterPro" id="IPR029063">
    <property type="entry name" value="SAM-dependent_MTases_sf"/>
</dbReference>
<keyword evidence="3" id="KW-1185">Reference proteome</keyword>
<evidence type="ECO:0000313" key="3">
    <source>
        <dbReference type="Proteomes" id="UP000054248"/>
    </source>
</evidence>
<evidence type="ECO:0000313" key="2">
    <source>
        <dbReference type="EMBL" id="KIO25075.1"/>
    </source>
</evidence>
<organism evidence="2 3">
    <name type="scientific">Tulasnella calospora MUT 4182</name>
    <dbReference type="NCBI Taxonomy" id="1051891"/>
    <lineage>
        <taxon>Eukaryota</taxon>
        <taxon>Fungi</taxon>
        <taxon>Dikarya</taxon>
        <taxon>Basidiomycota</taxon>
        <taxon>Agaricomycotina</taxon>
        <taxon>Agaricomycetes</taxon>
        <taxon>Cantharellales</taxon>
        <taxon>Tulasnellaceae</taxon>
        <taxon>Tulasnella</taxon>
    </lineage>
</organism>
<protein>
    <submittedName>
        <fullName evidence="2">Uncharacterized protein</fullName>
    </submittedName>
</protein>
<dbReference type="Gene3D" id="3.40.50.150">
    <property type="entry name" value="Vaccinia Virus protein VP39"/>
    <property type="match status" value="1"/>
</dbReference>